<accession>A0A1M4W8V1</accession>
<evidence type="ECO:0000313" key="1">
    <source>
        <dbReference type="EMBL" id="SHE77637.1"/>
    </source>
</evidence>
<organism evidence="1 2">
    <name type="scientific">Schwartzia succinivorans DSM 10502</name>
    <dbReference type="NCBI Taxonomy" id="1123243"/>
    <lineage>
        <taxon>Bacteria</taxon>
        <taxon>Bacillati</taxon>
        <taxon>Bacillota</taxon>
        <taxon>Negativicutes</taxon>
        <taxon>Selenomonadales</taxon>
        <taxon>Selenomonadaceae</taxon>
        <taxon>Schwartzia</taxon>
    </lineage>
</organism>
<keyword evidence="2" id="KW-1185">Reference proteome</keyword>
<evidence type="ECO:0008006" key="3">
    <source>
        <dbReference type="Google" id="ProtNLM"/>
    </source>
</evidence>
<evidence type="ECO:0000313" key="2">
    <source>
        <dbReference type="Proteomes" id="UP000184404"/>
    </source>
</evidence>
<reference evidence="1 2" key="1">
    <citation type="submission" date="2016-11" db="EMBL/GenBank/DDBJ databases">
        <authorList>
            <person name="Jaros S."/>
            <person name="Januszkiewicz K."/>
            <person name="Wedrychowicz H."/>
        </authorList>
    </citation>
    <scope>NUCLEOTIDE SEQUENCE [LARGE SCALE GENOMIC DNA]</scope>
    <source>
        <strain evidence="1 2">DSM 10502</strain>
    </source>
</reference>
<dbReference type="Proteomes" id="UP000184404">
    <property type="component" value="Unassembled WGS sequence"/>
</dbReference>
<protein>
    <recommendedName>
        <fullName evidence="3">CRISPR-associated protein Cmr3</fullName>
    </recommendedName>
</protein>
<name>A0A1M4W8V1_9FIRM</name>
<dbReference type="EMBL" id="FQUG01000004">
    <property type="protein sequence ID" value="SHE77637.1"/>
    <property type="molecule type" value="Genomic_DNA"/>
</dbReference>
<dbReference type="STRING" id="1123243.SAMN02745190_01145"/>
<proteinExistence type="predicted"/>
<dbReference type="OrthoDB" id="1953349at2"/>
<gene>
    <name evidence="1" type="ORF">SAMN02745190_01145</name>
</gene>
<dbReference type="RefSeq" id="WP_072935226.1">
    <property type="nucleotide sequence ID" value="NZ_FQUG01000004.1"/>
</dbReference>
<dbReference type="AlphaFoldDB" id="A0A1M4W8V1"/>
<sequence>MGTYLAIMTPEAPYTFSTDQKSKYANAKDGSTGKESYYITSNLFPEQTTLWGMMRLLLLEQAGKVKSDFNYDGDELEKIKNLIGEESFKFESPKEQDFGKLKSISPVFLCETGKGGEIQYIVKNPMCNTSKECFEALAMEKTDVCTDFGTISMPVEFDAKEGAAGGYVNLHANKCYSDDDLFISIVQAGNQKNENGKLKKKDRNDGAFFRRVRYMLKNEGTTVRSFGFFVDVEDDVKLSSDLVTVGAGKNVFSIRFEKKEKGEDLTEQLKEWGKTEKNRWGYALSDIVVRGLPEYTDFTIVSMRTMRNLETKSYREKHSYHERFSRRKDRILLIERGSVFFGDSFKPAEDKNLEKLGYNQIIPIGGEDK</sequence>